<gene>
    <name evidence="2" type="ORF">L195_g058141</name>
</gene>
<dbReference type="Proteomes" id="UP000236291">
    <property type="component" value="Unassembled WGS sequence"/>
</dbReference>
<accession>A0A2K3JQJ0</accession>
<evidence type="ECO:0000256" key="1">
    <source>
        <dbReference type="SAM" id="MobiDB-lite"/>
    </source>
</evidence>
<organism evidence="2 3">
    <name type="scientific">Trifolium pratense</name>
    <name type="common">Red clover</name>
    <dbReference type="NCBI Taxonomy" id="57577"/>
    <lineage>
        <taxon>Eukaryota</taxon>
        <taxon>Viridiplantae</taxon>
        <taxon>Streptophyta</taxon>
        <taxon>Embryophyta</taxon>
        <taxon>Tracheophyta</taxon>
        <taxon>Spermatophyta</taxon>
        <taxon>Magnoliopsida</taxon>
        <taxon>eudicotyledons</taxon>
        <taxon>Gunneridae</taxon>
        <taxon>Pentapetalae</taxon>
        <taxon>rosids</taxon>
        <taxon>fabids</taxon>
        <taxon>Fabales</taxon>
        <taxon>Fabaceae</taxon>
        <taxon>Papilionoideae</taxon>
        <taxon>50 kb inversion clade</taxon>
        <taxon>NPAAA clade</taxon>
        <taxon>Hologalegina</taxon>
        <taxon>IRL clade</taxon>
        <taxon>Trifolieae</taxon>
        <taxon>Trifolium</taxon>
    </lineage>
</organism>
<reference evidence="2 3" key="1">
    <citation type="journal article" date="2014" name="Am. J. Bot.">
        <title>Genome assembly and annotation for red clover (Trifolium pratense; Fabaceae).</title>
        <authorList>
            <person name="Istvanek J."/>
            <person name="Jaros M."/>
            <person name="Krenek A."/>
            <person name="Repkova J."/>
        </authorList>
    </citation>
    <scope>NUCLEOTIDE SEQUENCE [LARGE SCALE GENOMIC DNA]</scope>
    <source>
        <strain evidence="3">cv. Tatra</strain>
        <tissue evidence="2">Young leaves</tissue>
    </source>
</reference>
<protein>
    <submittedName>
        <fullName evidence="2">Uncharacterized protein</fullName>
    </submittedName>
</protein>
<name>A0A2K3JQJ0_TRIPR</name>
<comment type="caution">
    <text evidence="2">The sequence shown here is derived from an EMBL/GenBank/DDBJ whole genome shotgun (WGS) entry which is preliminary data.</text>
</comment>
<feature type="region of interest" description="Disordered" evidence="1">
    <location>
        <begin position="1"/>
        <end position="36"/>
    </location>
</feature>
<feature type="compositionally biased region" description="Basic and acidic residues" evidence="1">
    <location>
        <begin position="1"/>
        <end position="12"/>
    </location>
</feature>
<evidence type="ECO:0000313" key="3">
    <source>
        <dbReference type="Proteomes" id="UP000236291"/>
    </source>
</evidence>
<proteinExistence type="predicted"/>
<dbReference type="EMBL" id="ASHM01119070">
    <property type="protein sequence ID" value="PNX56304.1"/>
    <property type="molecule type" value="Genomic_DNA"/>
</dbReference>
<dbReference type="AlphaFoldDB" id="A0A2K3JQJ0"/>
<reference evidence="2 3" key="2">
    <citation type="journal article" date="2017" name="Front. Plant Sci.">
        <title>Gene Classification and Mining of Molecular Markers Useful in Red Clover (Trifolium pratense) Breeding.</title>
        <authorList>
            <person name="Istvanek J."/>
            <person name="Dluhosova J."/>
            <person name="Dluhos P."/>
            <person name="Patkova L."/>
            <person name="Nedelnik J."/>
            <person name="Repkova J."/>
        </authorList>
    </citation>
    <scope>NUCLEOTIDE SEQUENCE [LARGE SCALE GENOMIC DNA]</scope>
    <source>
        <strain evidence="3">cv. Tatra</strain>
        <tissue evidence="2">Young leaves</tissue>
    </source>
</reference>
<evidence type="ECO:0000313" key="2">
    <source>
        <dbReference type="EMBL" id="PNX56304.1"/>
    </source>
</evidence>
<sequence length="47" mass="5282">MTARHGGDENLRRRYATTAAGASRESGEASRRKKKMERVFAQFPISV</sequence>
<feature type="non-terminal residue" evidence="2">
    <location>
        <position position="47"/>
    </location>
</feature>